<dbReference type="AlphaFoldDB" id="A0A1R3IIZ0"/>
<accession>A0A1R3IIZ0</accession>
<dbReference type="Gramene" id="OMO82526">
    <property type="protein sequence ID" value="OMO82526"/>
    <property type="gene ID" value="CCACVL1_11928"/>
</dbReference>
<name>A0A1R3IIZ0_COCAP</name>
<dbReference type="EMBL" id="AWWV01010006">
    <property type="protein sequence ID" value="OMO82526.1"/>
    <property type="molecule type" value="Genomic_DNA"/>
</dbReference>
<dbReference type="Proteomes" id="UP000188268">
    <property type="component" value="Unassembled WGS sequence"/>
</dbReference>
<proteinExistence type="predicted"/>
<evidence type="ECO:0000313" key="1">
    <source>
        <dbReference type="EMBL" id="OMO82526.1"/>
    </source>
</evidence>
<sequence length="21" mass="2482">MAAFDIIDINDCHPMHQFYTV</sequence>
<protein>
    <submittedName>
        <fullName evidence="1">Uncharacterized protein</fullName>
    </submittedName>
</protein>
<comment type="caution">
    <text evidence="1">The sequence shown here is derived from an EMBL/GenBank/DDBJ whole genome shotgun (WGS) entry which is preliminary data.</text>
</comment>
<keyword evidence="2" id="KW-1185">Reference proteome</keyword>
<reference evidence="1 2" key="1">
    <citation type="submission" date="2013-09" db="EMBL/GenBank/DDBJ databases">
        <title>Corchorus capsularis genome sequencing.</title>
        <authorList>
            <person name="Alam M."/>
            <person name="Haque M.S."/>
            <person name="Islam M.S."/>
            <person name="Emdad E.M."/>
            <person name="Islam M.M."/>
            <person name="Ahmed B."/>
            <person name="Halim A."/>
            <person name="Hossen Q.M.M."/>
            <person name="Hossain M.Z."/>
            <person name="Ahmed R."/>
            <person name="Khan M.M."/>
            <person name="Islam R."/>
            <person name="Rashid M.M."/>
            <person name="Khan S.A."/>
            <person name="Rahman M.S."/>
            <person name="Alam M."/>
        </authorList>
    </citation>
    <scope>NUCLEOTIDE SEQUENCE [LARGE SCALE GENOMIC DNA]</scope>
    <source>
        <strain evidence="2">cv. CVL-1</strain>
        <tissue evidence="1">Whole seedling</tissue>
    </source>
</reference>
<organism evidence="1 2">
    <name type="scientific">Corchorus capsularis</name>
    <name type="common">Jute</name>
    <dbReference type="NCBI Taxonomy" id="210143"/>
    <lineage>
        <taxon>Eukaryota</taxon>
        <taxon>Viridiplantae</taxon>
        <taxon>Streptophyta</taxon>
        <taxon>Embryophyta</taxon>
        <taxon>Tracheophyta</taxon>
        <taxon>Spermatophyta</taxon>
        <taxon>Magnoliopsida</taxon>
        <taxon>eudicotyledons</taxon>
        <taxon>Gunneridae</taxon>
        <taxon>Pentapetalae</taxon>
        <taxon>rosids</taxon>
        <taxon>malvids</taxon>
        <taxon>Malvales</taxon>
        <taxon>Malvaceae</taxon>
        <taxon>Grewioideae</taxon>
        <taxon>Apeibeae</taxon>
        <taxon>Corchorus</taxon>
    </lineage>
</organism>
<gene>
    <name evidence="1" type="ORF">CCACVL1_11928</name>
</gene>
<evidence type="ECO:0000313" key="2">
    <source>
        <dbReference type="Proteomes" id="UP000188268"/>
    </source>
</evidence>